<evidence type="ECO:0000259" key="10">
    <source>
        <dbReference type="Pfam" id="PF16553"/>
    </source>
</evidence>
<dbReference type="EMBL" id="OW240920">
    <property type="protein sequence ID" value="CAH2314871.1"/>
    <property type="molecule type" value="Genomic_DNA"/>
</dbReference>
<comment type="subcellular location">
    <subcellularLocation>
        <location evidence="1">Nucleus</location>
    </subcellularLocation>
</comment>
<keyword evidence="8" id="KW-0040">ANK repeat</keyword>
<feature type="compositionally biased region" description="Polar residues" evidence="9">
    <location>
        <begin position="1332"/>
        <end position="1343"/>
    </location>
</feature>
<reference evidence="11" key="1">
    <citation type="submission" date="2022-03" db="EMBL/GenBank/DDBJ databases">
        <authorList>
            <person name="Alioto T."/>
            <person name="Alioto T."/>
            <person name="Gomez Garrido J."/>
        </authorList>
    </citation>
    <scope>NUCLEOTIDE SEQUENCE</scope>
</reference>
<feature type="compositionally biased region" description="Polar residues" evidence="9">
    <location>
        <begin position="1240"/>
        <end position="1251"/>
    </location>
</feature>
<evidence type="ECO:0000256" key="2">
    <source>
        <dbReference type="ARBA" id="ARBA00022499"/>
    </source>
</evidence>
<evidence type="ECO:0000313" key="12">
    <source>
        <dbReference type="Proteomes" id="UP001295444"/>
    </source>
</evidence>
<gene>
    <name evidence="11" type="ORF">PECUL_23A054448</name>
</gene>
<dbReference type="Gene3D" id="1.25.40.20">
    <property type="entry name" value="Ankyrin repeat-containing domain"/>
    <property type="match status" value="1"/>
</dbReference>
<evidence type="ECO:0000256" key="3">
    <source>
        <dbReference type="ARBA" id="ARBA00022553"/>
    </source>
</evidence>
<feature type="region of interest" description="Disordered" evidence="9">
    <location>
        <begin position="624"/>
        <end position="648"/>
    </location>
</feature>
<feature type="compositionally biased region" description="Basic and acidic residues" evidence="9">
    <location>
        <begin position="1030"/>
        <end position="1047"/>
    </location>
</feature>
<sequence length="1644" mass="181189">TRPGTPELRCRTWIREQRTSHEARGQRRLRSSDTYAGFFKVTKVFLLCLSTSSCCKEVKNRVGRSQLKQGSCGHLQQLQGRSADCVRMCGIEDRRTALSDEESKTNNSQHLGSEDRVNSVLSKVDFIPATNQSDALMLQEDGGGEVETVQKLEEKPPDPILLVSAVEAVTPETRINISLLGSKQVNSMLDTSTHGASVTDNKRTESARAPAPDKVAGAEASFQPADADQSVKQKTVLGPGLQIAGQPVEASHTVVSSSFSTLTPFAMSRICFSTTQVPNVQKLPLSFPPGAVLTPSQPLVYIPPQNCGQSLNVTTLPTTFGVTSTLTLPILQHCLQERCLPSIIAPSEMHSHAFASSVGRPITTDPKGVSTELNKPASTTASTSRTNSSSITAPAGVANICSDAPSAALTTLQTLSSHPTLPLVSVNPVTLASYTRTSSNLESQIDTANSSISPLKSPPQLEREMVSPQDSCEMPLDLSSKSHRNKYTTPNQRKTPPMPVLTPVHTSGKASLSTVLSRSDSNSQRPLLNNFTSSSNVSQNLRAAPSIVMFPEFLRNGDPGSSQLLTAPGSWIKNSAPLISTIPGTYVGVANPVPASMLLNKDSSMSLSTDSRLLAKQEPISIIDQGEPKNSGSCSKKSNPTTADGQQPAVQRYVHGHVTSVSSFCPPKNWTSSGHGSVHPKCPLNGKPSNAQVLPVSWSPYHQASLFSIGISTTGTLHSSQGTQHRLPIGEYTLFPSILPAEPSVTPQKAVGETVDAPQKNSVASVPEQELSAKGRTCESLSKPRKTNANKALLAPKPAAGNPVLYIHSFVPERTDSGVDSVKGANVSTIVNKPSDKQNCKEEKIRSKFPCNRKSFGDSKPKNNVLATYMTHDQPSVNQQKESHCLSLLDQNCTKNVSKAEVSQNPPVPSKRSHKKGHSMDTQHCVQEVDLSKVKIERVDDDESFGCISSYNNQVWSPADMPIIPKVKTRIKKEPGLRSRSKRSEEVTPTKQAQQKSRCKRKQKDEVVNTSPEPYKRKWRRQIKTPPAVPEKKAKANKKSGSEKEAAGIRTRRRRRKNIKCEPFDPEFDRDIPERKHKNSFRDFIPVVLKSRTRSQTGNTCPLDSVSACAESFSAEEAEVEVPCKKRKLRNVYKACQYRKNMVPKEEPESVPISPVLRGSWDMSSRSFDTTKLWAKLEEEDDGNEDGPLRRRKRRRQKNRKYQNGEYLTEKEEEEVSLCYRRRKTRPDLKKRRLSPLERVNSTQKSKLSLSTRDKEKQGDSRASPNESPNSQMQDKPPGKRKCKTKHIGGSVDEDTKVKARRISQSPKTTPIKSPPSRKSTDPGTPYRSRRTSSLGSSDTPSAQHIPPEARRLIVNKNAGETLLQRAARLGYKDVVLYCLQRDLGDINHRDNAGYTALHEACARGWTDILQILLDNGANVNCSAQDGTRPIHDAVVNDNLETVWLLLSYGADPTLATYSGQTPIKLASSEVMRTYLSDYLFDLRGRSEGDSRATWDFYSSTVLGGKDDIGHDVILDHSDNSEEEGDKDQEDNFMFEFSDKPLLSCYSLHVSLTSGPRNWFIFSEVLKRLKLSSRIFQARYPHFEIASIHKNEFTRQVFTSQLLTPSEGTDLWPQDIGEVIELVQYDPELLRLLGSSVEFQCVNS</sequence>
<evidence type="ECO:0000256" key="1">
    <source>
        <dbReference type="ARBA" id="ARBA00004123"/>
    </source>
</evidence>
<dbReference type="SUPFAM" id="SSF48403">
    <property type="entry name" value="Ankyrin repeat"/>
    <property type="match status" value="1"/>
</dbReference>
<feature type="region of interest" description="Disordered" evidence="9">
    <location>
        <begin position="758"/>
        <end position="785"/>
    </location>
</feature>
<dbReference type="Gene3D" id="3.10.260.40">
    <property type="entry name" value="BCL-6 corepressor, PCGF1 binding domain"/>
    <property type="match status" value="1"/>
</dbReference>
<dbReference type="InterPro" id="IPR047144">
    <property type="entry name" value="BCOR-like"/>
</dbReference>
<dbReference type="SMART" id="SM00248">
    <property type="entry name" value="ANK"/>
    <property type="match status" value="3"/>
</dbReference>
<keyword evidence="12" id="KW-1185">Reference proteome</keyword>
<proteinExistence type="inferred from homology"/>
<feature type="non-terminal residue" evidence="11">
    <location>
        <position position="1"/>
    </location>
</feature>
<dbReference type="InterPro" id="IPR032365">
    <property type="entry name" value="PUFD"/>
</dbReference>
<dbReference type="PANTHER" id="PTHR24117:SF6">
    <property type="entry name" value="BCL-6 COREPRESSOR-LIKE PROTEIN 1"/>
    <property type="match status" value="1"/>
</dbReference>
<keyword evidence="5" id="KW-0832">Ubl conjugation</keyword>
<evidence type="ECO:0000256" key="5">
    <source>
        <dbReference type="ARBA" id="ARBA00022843"/>
    </source>
</evidence>
<keyword evidence="4" id="KW-0677">Repeat</keyword>
<dbReference type="Proteomes" id="UP001295444">
    <property type="component" value="Chromosome 09"/>
</dbReference>
<feature type="region of interest" description="Disordered" evidence="9">
    <location>
        <begin position="439"/>
        <end position="500"/>
    </location>
</feature>
<dbReference type="InterPro" id="IPR036770">
    <property type="entry name" value="Ankyrin_rpt-contain_sf"/>
</dbReference>
<dbReference type="Pfam" id="PF16553">
    <property type="entry name" value="PUFD"/>
    <property type="match status" value="1"/>
</dbReference>
<feature type="repeat" description="ANK" evidence="8">
    <location>
        <begin position="1426"/>
        <end position="1458"/>
    </location>
</feature>
<dbReference type="GO" id="GO:0003714">
    <property type="term" value="F:transcription corepressor activity"/>
    <property type="evidence" value="ECO:0007669"/>
    <property type="project" value="TreeGrafter"/>
</dbReference>
<dbReference type="FunFam" id="1.25.40.20:FF:000032">
    <property type="entry name" value="BCL-6 corepressor isoform X1"/>
    <property type="match status" value="1"/>
</dbReference>
<feature type="compositionally biased region" description="Polar residues" evidence="9">
    <location>
        <begin position="628"/>
        <end position="648"/>
    </location>
</feature>
<dbReference type="PANTHER" id="PTHR24117">
    <property type="entry name" value="AGAP007537-PB"/>
    <property type="match status" value="1"/>
</dbReference>
<evidence type="ECO:0000256" key="6">
    <source>
        <dbReference type="ARBA" id="ARBA00023242"/>
    </source>
</evidence>
<feature type="compositionally biased region" description="Polar residues" evidence="9">
    <location>
        <begin position="1261"/>
        <end position="1274"/>
    </location>
</feature>
<feature type="domain" description="BCL-6 corepressor PCGF1 binding" evidence="10">
    <location>
        <begin position="1530"/>
        <end position="1640"/>
    </location>
</feature>
<dbReference type="CDD" id="cd14260">
    <property type="entry name" value="PUFD_like_1"/>
    <property type="match status" value="1"/>
</dbReference>
<evidence type="ECO:0000256" key="7">
    <source>
        <dbReference type="ARBA" id="ARBA00034703"/>
    </source>
</evidence>
<feature type="repeat" description="ANK" evidence="8">
    <location>
        <begin position="1393"/>
        <end position="1425"/>
    </location>
</feature>
<dbReference type="PROSITE" id="PS50297">
    <property type="entry name" value="ANK_REP_REGION"/>
    <property type="match status" value="2"/>
</dbReference>
<feature type="region of interest" description="Disordered" evidence="9">
    <location>
        <begin position="898"/>
        <end position="922"/>
    </location>
</feature>
<evidence type="ECO:0000313" key="11">
    <source>
        <dbReference type="EMBL" id="CAH2314871.1"/>
    </source>
</evidence>
<feature type="region of interest" description="Disordered" evidence="9">
    <location>
        <begin position="358"/>
        <end position="390"/>
    </location>
</feature>
<comment type="similarity">
    <text evidence="7">Belongs to the BCOR family.</text>
</comment>
<accession>A0AAD1WN69</accession>
<dbReference type="GO" id="GO:0005634">
    <property type="term" value="C:nucleus"/>
    <property type="evidence" value="ECO:0007669"/>
    <property type="project" value="UniProtKB-SubCell"/>
</dbReference>
<dbReference type="PROSITE" id="PS50088">
    <property type="entry name" value="ANK_REPEAT"/>
    <property type="match status" value="2"/>
</dbReference>
<protein>
    <submittedName>
        <fullName evidence="11">BCL-6 corepressor 1 isoform X1</fullName>
    </submittedName>
</protein>
<dbReference type="GO" id="GO:0000122">
    <property type="term" value="P:negative regulation of transcription by RNA polymerase II"/>
    <property type="evidence" value="ECO:0007669"/>
    <property type="project" value="TreeGrafter"/>
</dbReference>
<feature type="compositionally biased region" description="Basic residues" evidence="9">
    <location>
        <begin position="1190"/>
        <end position="1201"/>
    </location>
</feature>
<feature type="region of interest" description="Disordered" evidence="9">
    <location>
        <begin position="966"/>
        <end position="1053"/>
    </location>
</feature>
<feature type="region of interest" description="Disordered" evidence="9">
    <location>
        <begin position="192"/>
        <end position="213"/>
    </location>
</feature>
<feature type="region of interest" description="Disordered" evidence="9">
    <location>
        <begin position="1227"/>
        <end position="1349"/>
    </location>
</feature>
<name>A0AAD1WN69_PELCU</name>
<feature type="region of interest" description="Disordered" evidence="9">
    <location>
        <begin position="1179"/>
        <end position="1203"/>
    </location>
</feature>
<keyword evidence="3" id="KW-0597">Phosphoprotein</keyword>
<evidence type="ECO:0000256" key="8">
    <source>
        <dbReference type="PROSITE-ProRule" id="PRU00023"/>
    </source>
</evidence>
<organism evidence="11 12">
    <name type="scientific">Pelobates cultripes</name>
    <name type="common">Western spadefoot toad</name>
    <dbReference type="NCBI Taxonomy" id="61616"/>
    <lineage>
        <taxon>Eukaryota</taxon>
        <taxon>Metazoa</taxon>
        <taxon>Chordata</taxon>
        <taxon>Craniata</taxon>
        <taxon>Vertebrata</taxon>
        <taxon>Euteleostomi</taxon>
        <taxon>Amphibia</taxon>
        <taxon>Batrachia</taxon>
        <taxon>Anura</taxon>
        <taxon>Pelobatoidea</taxon>
        <taxon>Pelobatidae</taxon>
        <taxon>Pelobates</taxon>
    </lineage>
</organism>
<dbReference type="Pfam" id="PF12796">
    <property type="entry name" value="Ank_2"/>
    <property type="match status" value="1"/>
</dbReference>
<keyword evidence="2" id="KW-1017">Isopeptide bond</keyword>
<feature type="compositionally biased region" description="Basic and acidic residues" evidence="9">
    <location>
        <begin position="972"/>
        <end position="988"/>
    </location>
</feature>
<feature type="compositionally biased region" description="Polar residues" evidence="9">
    <location>
        <begin position="439"/>
        <end position="454"/>
    </location>
</feature>
<evidence type="ECO:0000256" key="4">
    <source>
        <dbReference type="ARBA" id="ARBA00022737"/>
    </source>
</evidence>
<feature type="compositionally biased region" description="Low complexity" evidence="9">
    <location>
        <begin position="377"/>
        <end position="390"/>
    </location>
</feature>
<dbReference type="InterPro" id="IPR002110">
    <property type="entry name" value="Ankyrin_rpt"/>
</dbReference>
<keyword evidence="6" id="KW-0539">Nucleus</keyword>
<evidence type="ECO:0000256" key="9">
    <source>
        <dbReference type="SAM" id="MobiDB-lite"/>
    </source>
</evidence>
<feature type="compositionally biased region" description="Low complexity" evidence="9">
    <location>
        <begin position="1306"/>
        <end position="1318"/>
    </location>
</feature>
<dbReference type="InterPro" id="IPR038227">
    <property type="entry name" value="PUFD_som_sf"/>
</dbReference>